<accession>A0AAN9XQY9</accession>
<keyword evidence="2" id="KW-1185">Reference proteome</keyword>
<evidence type="ECO:0000313" key="2">
    <source>
        <dbReference type="Proteomes" id="UP001386955"/>
    </source>
</evidence>
<name>A0AAN9XQY9_PSOTE</name>
<dbReference type="AlphaFoldDB" id="A0AAN9XQY9"/>
<dbReference type="Proteomes" id="UP001386955">
    <property type="component" value="Unassembled WGS sequence"/>
</dbReference>
<protein>
    <submittedName>
        <fullName evidence="1">Uncharacterized protein</fullName>
    </submittedName>
</protein>
<reference evidence="1 2" key="1">
    <citation type="submission" date="2024-01" db="EMBL/GenBank/DDBJ databases">
        <title>The genomes of 5 underutilized Papilionoideae crops provide insights into root nodulation and disease resistanc.</title>
        <authorList>
            <person name="Jiang F."/>
        </authorList>
    </citation>
    <scope>NUCLEOTIDE SEQUENCE [LARGE SCALE GENOMIC DNA]</scope>
    <source>
        <strain evidence="1">DUOXIRENSHENG_FW03</strain>
        <tissue evidence="1">Leaves</tissue>
    </source>
</reference>
<gene>
    <name evidence="1" type="ORF">VNO78_14270</name>
</gene>
<evidence type="ECO:0000313" key="1">
    <source>
        <dbReference type="EMBL" id="KAK7402202.1"/>
    </source>
</evidence>
<comment type="caution">
    <text evidence="1">The sequence shown here is derived from an EMBL/GenBank/DDBJ whole genome shotgun (WGS) entry which is preliminary data.</text>
</comment>
<dbReference type="EMBL" id="JAYMYS010000003">
    <property type="protein sequence ID" value="KAK7402202.1"/>
    <property type="molecule type" value="Genomic_DNA"/>
</dbReference>
<organism evidence="1 2">
    <name type="scientific">Psophocarpus tetragonolobus</name>
    <name type="common">Winged bean</name>
    <name type="synonym">Dolichos tetragonolobus</name>
    <dbReference type="NCBI Taxonomy" id="3891"/>
    <lineage>
        <taxon>Eukaryota</taxon>
        <taxon>Viridiplantae</taxon>
        <taxon>Streptophyta</taxon>
        <taxon>Embryophyta</taxon>
        <taxon>Tracheophyta</taxon>
        <taxon>Spermatophyta</taxon>
        <taxon>Magnoliopsida</taxon>
        <taxon>eudicotyledons</taxon>
        <taxon>Gunneridae</taxon>
        <taxon>Pentapetalae</taxon>
        <taxon>rosids</taxon>
        <taxon>fabids</taxon>
        <taxon>Fabales</taxon>
        <taxon>Fabaceae</taxon>
        <taxon>Papilionoideae</taxon>
        <taxon>50 kb inversion clade</taxon>
        <taxon>NPAAA clade</taxon>
        <taxon>indigoferoid/millettioid clade</taxon>
        <taxon>Phaseoleae</taxon>
        <taxon>Psophocarpus</taxon>
    </lineage>
</organism>
<sequence>MVVASAMSSPYMSLMKFIGEHSWCLWATPYGCYVRGSTNYDSTLCSLLDKDCVRHKNVEYVPSFCSRLPKMGWCQTCVLALCRRRASSWCKMYGGARCFPLLSA</sequence>
<proteinExistence type="predicted"/>